<dbReference type="AlphaFoldDB" id="A0A0F9AII6"/>
<evidence type="ECO:0000313" key="2">
    <source>
        <dbReference type="EMBL" id="KKK78294.1"/>
    </source>
</evidence>
<dbReference type="EMBL" id="LAZR01054555">
    <property type="protein sequence ID" value="KKK78294.1"/>
    <property type="molecule type" value="Genomic_DNA"/>
</dbReference>
<name>A0A0F9AII6_9ZZZZ</name>
<proteinExistence type="predicted"/>
<evidence type="ECO:0000256" key="1">
    <source>
        <dbReference type="SAM" id="MobiDB-lite"/>
    </source>
</evidence>
<accession>A0A0F9AII6</accession>
<comment type="caution">
    <text evidence="2">The sequence shown here is derived from an EMBL/GenBank/DDBJ whole genome shotgun (WGS) entry which is preliminary data.</text>
</comment>
<feature type="region of interest" description="Disordered" evidence="1">
    <location>
        <begin position="64"/>
        <end position="83"/>
    </location>
</feature>
<sequence>MMPSLPNEPLSTEELEAYRPRKAAGFSPSRIVLAKGSNTTATKQRLAENICGAYPEAEVIEDFGTPHNRVDLGRSDPLSLNEE</sequence>
<organism evidence="2">
    <name type="scientific">marine sediment metagenome</name>
    <dbReference type="NCBI Taxonomy" id="412755"/>
    <lineage>
        <taxon>unclassified sequences</taxon>
        <taxon>metagenomes</taxon>
        <taxon>ecological metagenomes</taxon>
    </lineage>
</organism>
<feature type="non-terminal residue" evidence="2">
    <location>
        <position position="83"/>
    </location>
</feature>
<protein>
    <submittedName>
        <fullName evidence="2">Uncharacterized protein</fullName>
    </submittedName>
</protein>
<reference evidence="2" key="1">
    <citation type="journal article" date="2015" name="Nature">
        <title>Complex archaea that bridge the gap between prokaryotes and eukaryotes.</title>
        <authorList>
            <person name="Spang A."/>
            <person name="Saw J.H."/>
            <person name="Jorgensen S.L."/>
            <person name="Zaremba-Niedzwiedzka K."/>
            <person name="Martijn J."/>
            <person name="Lind A.E."/>
            <person name="van Eijk R."/>
            <person name="Schleper C."/>
            <person name="Guy L."/>
            <person name="Ettema T.J."/>
        </authorList>
    </citation>
    <scope>NUCLEOTIDE SEQUENCE</scope>
</reference>
<gene>
    <name evidence="2" type="ORF">LCGC14_2845030</name>
</gene>